<feature type="signal peptide" evidence="3">
    <location>
        <begin position="1"/>
        <end position="27"/>
    </location>
</feature>
<comment type="caution">
    <text evidence="4">The sequence shown here is derived from an EMBL/GenBank/DDBJ whole genome shotgun (WGS) entry which is preliminary data.</text>
</comment>
<evidence type="ECO:0000256" key="2">
    <source>
        <dbReference type="ARBA" id="ARBA00022729"/>
    </source>
</evidence>
<keyword evidence="2 3" id="KW-0732">Signal</keyword>
<proteinExistence type="inferred from homology"/>
<dbReference type="Gene3D" id="3.40.190.10">
    <property type="entry name" value="Periplasmic binding protein-like II"/>
    <property type="match status" value="2"/>
</dbReference>
<dbReference type="AlphaFoldDB" id="A0AAD3RRV0"/>
<dbReference type="Proteomes" id="UP001143349">
    <property type="component" value="Unassembled WGS sequence"/>
</dbReference>
<evidence type="ECO:0000256" key="3">
    <source>
        <dbReference type="SAM" id="SignalP"/>
    </source>
</evidence>
<dbReference type="GO" id="GO:0055085">
    <property type="term" value="P:transmembrane transport"/>
    <property type="evidence" value="ECO:0007669"/>
    <property type="project" value="InterPro"/>
</dbReference>
<dbReference type="SUPFAM" id="SSF53850">
    <property type="entry name" value="Periplasmic binding protein-like II"/>
    <property type="match status" value="1"/>
</dbReference>
<dbReference type="InterPro" id="IPR006311">
    <property type="entry name" value="TAT_signal"/>
</dbReference>
<name>A0AAD3RRV0_9RHOB</name>
<accession>A0AAD3RRV0</accession>
<sequence length="292" mass="31682">MEFRLNRRQLVGGLAAAAALAPLASRAAEVLRFSAIPDEDATKLMGRFTKVAEYLSDKLGVPVEFVPVKSYPAAVVAFRNDQIQLAWFGGLSGVQARLALPGSVAIAQGEEDARFVSYFIANKATGLTEGPDFPMAAKGRSFTFGAKTSTSGRLMPEYEIRRNTGVAPEEFFSRVGFSGDHTKTVELVQSGAYEIGAVNFTAYDDMVAKGQVDPAEVPVIWRTPAYPDYNFTLRGDADEKFGAGFTERLTTAILGMDDPEILGAFPRSRFIAASNADYQPIEEVARQLDLLD</sequence>
<reference evidence="4" key="1">
    <citation type="journal article" date="2014" name="Int. J. Syst. Evol. Microbiol.">
        <title>Complete genome sequence of Corynebacterium casei LMG S-19264T (=DSM 44701T), isolated from a smear-ripened cheese.</title>
        <authorList>
            <consortium name="US DOE Joint Genome Institute (JGI-PGF)"/>
            <person name="Walter F."/>
            <person name="Albersmeier A."/>
            <person name="Kalinowski J."/>
            <person name="Ruckert C."/>
        </authorList>
    </citation>
    <scope>NUCLEOTIDE SEQUENCE</scope>
    <source>
        <strain evidence="4">VKM B-2222</strain>
    </source>
</reference>
<feature type="chain" id="PRO_5042044255" evidence="3">
    <location>
        <begin position="28"/>
        <end position="292"/>
    </location>
</feature>
<protein>
    <submittedName>
        <fullName evidence="4">Selenate ABC transporter substrate-binding protein</fullName>
    </submittedName>
</protein>
<keyword evidence="5" id="KW-1185">Reference proteome</keyword>
<dbReference type="RefSeq" id="WP_152366470.1">
    <property type="nucleotide sequence ID" value="NZ_BSFH01000008.1"/>
</dbReference>
<dbReference type="InterPro" id="IPR030836">
    <property type="entry name" value="ABC_peri_PhnD-like"/>
</dbReference>
<dbReference type="GO" id="GO:0043190">
    <property type="term" value="C:ATP-binding cassette (ABC) transporter complex"/>
    <property type="evidence" value="ECO:0007669"/>
    <property type="project" value="InterPro"/>
</dbReference>
<reference evidence="4" key="2">
    <citation type="submission" date="2023-01" db="EMBL/GenBank/DDBJ databases">
        <authorList>
            <person name="Sun Q."/>
            <person name="Evtushenko L."/>
        </authorList>
    </citation>
    <scope>NUCLEOTIDE SEQUENCE</scope>
    <source>
        <strain evidence="4">VKM B-2222</strain>
    </source>
</reference>
<evidence type="ECO:0000256" key="1">
    <source>
        <dbReference type="ARBA" id="ARBA00007162"/>
    </source>
</evidence>
<dbReference type="PANTHER" id="PTHR35841">
    <property type="entry name" value="PHOSPHONATES-BINDING PERIPLASMIC PROTEIN"/>
    <property type="match status" value="1"/>
</dbReference>
<dbReference type="NCBIfam" id="TIGR04553">
    <property type="entry name" value="ABC_peri_selen"/>
    <property type="match status" value="1"/>
</dbReference>
<dbReference type="Pfam" id="PF12974">
    <property type="entry name" value="Phosphonate-bd"/>
    <property type="match status" value="1"/>
</dbReference>
<evidence type="ECO:0000313" key="4">
    <source>
        <dbReference type="EMBL" id="GLK62998.1"/>
    </source>
</evidence>
<dbReference type="EMBL" id="BSFH01000008">
    <property type="protein sequence ID" value="GLK62998.1"/>
    <property type="molecule type" value="Genomic_DNA"/>
</dbReference>
<dbReference type="InterPro" id="IPR005770">
    <property type="entry name" value="PhnD"/>
</dbReference>
<evidence type="ECO:0000313" key="5">
    <source>
        <dbReference type="Proteomes" id="UP001143349"/>
    </source>
</evidence>
<dbReference type="PANTHER" id="PTHR35841:SF1">
    <property type="entry name" value="PHOSPHONATES-BINDING PERIPLASMIC PROTEIN"/>
    <property type="match status" value="1"/>
</dbReference>
<dbReference type="NCBIfam" id="TIGR01098">
    <property type="entry name" value="3A0109s03R"/>
    <property type="match status" value="1"/>
</dbReference>
<dbReference type="PROSITE" id="PS51318">
    <property type="entry name" value="TAT"/>
    <property type="match status" value="1"/>
</dbReference>
<organism evidence="4 5">
    <name type="scientific">Paracoccus kondratievae</name>
    <dbReference type="NCBI Taxonomy" id="135740"/>
    <lineage>
        <taxon>Bacteria</taxon>
        <taxon>Pseudomonadati</taxon>
        <taxon>Pseudomonadota</taxon>
        <taxon>Alphaproteobacteria</taxon>
        <taxon>Rhodobacterales</taxon>
        <taxon>Paracoccaceae</taxon>
        <taxon>Paracoccus</taxon>
    </lineage>
</organism>
<gene>
    <name evidence="4" type="primary">phnD</name>
    <name evidence="4" type="ORF">GCM10017635_04670</name>
</gene>
<comment type="similarity">
    <text evidence="1">Belongs to the phosphate/phosphite/phosphonate binding protein family.</text>
</comment>